<dbReference type="Proteomes" id="UP000531659">
    <property type="component" value="Unassembled WGS sequence"/>
</dbReference>
<name>A0A7Y3WUJ3_9CLOT</name>
<gene>
    <name evidence="1" type="ORF">HLQ16_19740</name>
</gene>
<sequence>MAKNKISISFSKRNLDLYTILKAKDNSSNYICSLIRANLETSNEGLDFKIEQILNKILKDKQLIYSNSNKPLENIDSGATDEDVDLILSIF</sequence>
<dbReference type="AlphaFoldDB" id="A0A7Y3WUJ3"/>
<organism evidence="1 2">
    <name type="scientific">Clostridium estertheticum</name>
    <dbReference type="NCBI Taxonomy" id="238834"/>
    <lineage>
        <taxon>Bacteria</taxon>
        <taxon>Bacillati</taxon>
        <taxon>Bacillota</taxon>
        <taxon>Clostridia</taxon>
        <taxon>Eubacteriales</taxon>
        <taxon>Clostridiaceae</taxon>
        <taxon>Clostridium</taxon>
    </lineage>
</organism>
<dbReference type="RefSeq" id="WP_171298737.1">
    <property type="nucleotide sequence ID" value="NZ_CP087098.1"/>
</dbReference>
<protein>
    <submittedName>
        <fullName evidence="1">Uncharacterized protein</fullName>
    </submittedName>
</protein>
<accession>A0A7Y3WUJ3</accession>
<comment type="caution">
    <text evidence="1">The sequence shown here is derived from an EMBL/GenBank/DDBJ whole genome shotgun (WGS) entry which is preliminary data.</text>
</comment>
<reference evidence="1 2" key="1">
    <citation type="submission" date="2020-05" db="EMBL/GenBank/DDBJ databases">
        <title>Complete genome of Clostridium estertheticum subspecies estertheticum, isolated from Vacuum packed lamb meat from New Zealand imported to Switzerland.</title>
        <authorList>
            <person name="Wambui J."/>
            <person name="Stevens M.J.A."/>
            <person name="Stephan R."/>
        </authorList>
    </citation>
    <scope>NUCLEOTIDE SEQUENCE [LARGE SCALE GENOMIC DNA]</scope>
    <source>
        <strain evidence="1 2">CEST001</strain>
    </source>
</reference>
<evidence type="ECO:0000313" key="2">
    <source>
        <dbReference type="Proteomes" id="UP000531659"/>
    </source>
</evidence>
<dbReference type="EMBL" id="JABEYB010000019">
    <property type="protein sequence ID" value="NNU78148.1"/>
    <property type="molecule type" value="Genomic_DNA"/>
</dbReference>
<proteinExistence type="predicted"/>
<evidence type="ECO:0000313" key="1">
    <source>
        <dbReference type="EMBL" id="NNU78148.1"/>
    </source>
</evidence>